<dbReference type="HOGENOM" id="CLU_2714013_0_0_10"/>
<keyword evidence="2" id="KW-1185">Reference proteome</keyword>
<proteinExistence type="predicted"/>
<protein>
    <submittedName>
        <fullName evidence="1">Uncharacterized protein</fullName>
    </submittedName>
</protein>
<sequence length="72" mass="8679">MKYNHSSIKFSRKKLNRYIKFISTFTYTWLKKEYITDFLIIKVKYPDKTNVSRPSSFLVFPPQNSAKDFGFQ</sequence>
<dbReference type="AlphaFoldDB" id="K9DX39"/>
<organism evidence="1 2">
    <name type="scientific">Bacteroides oleiciplenus YIT 12058</name>
    <dbReference type="NCBI Taxonomy" id="742727"/>
    <lineage>
        <taxon>Bacteria</taxon>
        <taxon>Pseudomonadati</taxon>
        <taxon>Bacteroidota</taxon>
        <taxon>Bacteroidia</taxon>
        <taxon>Bacteroidales</taxon>
        <taxon>Bacteroidaceae</taxon>
        <taxon>Bacteroides</taxon>
    </lineage>
</organism>
<comment type="caution">
    <text evidence="1">The sequence shown here is derived from an EMBL/GenBank/DDBJ whole genome shotgun (WGS) entry which is preliminary data.</text>
</comment>
<name>K9DX39_9BACE</name>
<accession>K9DX39</accession>
<evidence type="ECO:0000313" key="1">
    <source>
        <dbReference type="EMBL" id="EKU89569.1"/>
    </source>
</evidence>
<reference evidence="1 2" key="1">
    <citation type="submission" date="2012-09" db="EMBL/GenBank/DDBJ databases">
        <title>The Genome Sequence of Bacteroides oleiciplenus YIT 12058.</title>
        <authorList>
            <consortium name="The Broad Institute Genome Sequencing Platform"/>
            <person name="Earl A."/>
            <person name="Ward D."/>
            <person name="Feldgarden M."/>
            <person name="Gevers D."/>
            <person name="Morotomi M."/>
            <person name="Walker B."/>
            <person name="Young S.K."/>
            <person name="Zeng Q."/>
            <person name="Gargeya S."/>
            <person name="Fitzgerald M."/>
            <person name="Haas B."/>
            <person name="Abouelleil A."/>
            <person name="Alvarado L."/>
            <person name="Arachchi H.M."/>
            <person name="Berlin A.M."/>
            <person name="Chapman S.B."/>
            <person name="Goldberg J."/>
            <person name="Griggs A."/>
            <person name="Gujja S."/>
            <person name="Hansen M."/>
            <person name="Howarth C."/>
            <person name="Imamovic A."/>
            <person name="Larimer J."/>
            <person name="McCowen C."/>
            <person name="Montmayeur A."/>
            <person name="Murphy C."/>
            <person name="Neiman D."/>
            <person name="Pearson M."/>
            <person name="Priest M."/>
            <person name="Roberts A."/>
            <person name="Saif S."/>
            <person name="Shea T."/>
            <person name="Sisk P."/>
            <person name="Sykes S."/>
            <person name="Wortman J."/>
            <person name="Nusbaum C."/>
            <person name="Birren B."/>
        </authorList>
    </citation>
    <scope>NUCLEOTIDE SEQUENCE [LARGE SCALE GENOMIC DNA]</scope>
    <source>
        <strain evidence="1 2">YIT 12058</strain>
    </source>
</reference>
<dbReference type="EMBL" id="ADLF01000013">
    <property type="protein sequence ID" value="EKU89569.1"/>
    <property type="molecule type" value="Genomic_DNA"/>
</dbReference>
<dbReference type="Proteomes" id="UP000009872">
    <property type="component" value="Unassembled WGS sequence"/>
</dbReference>
<evidence type="ECO:0000313" key="2">
    <source>
        <dbReference type="Proteomes" id="UP000009872"/>
    </source>
</evidence>
<gene>
    <name evidence="1" type="ORF">HMPREF9447_03007</name>
</gene>